<comment type="function">
    <text evidence="5">NDH-1 shuttles electrons from NADH, via FMN and iron-sulfur (Fe-S) centers, to quinones in the respiratory chain. The immediate electron acceptor for the enzyme in this species is believed to be a menaquinone. Couples the redox reaction to proton translocation (for every two electrons transferred, four hydrogen ions are translocated across the cytoplasmic membrane), and thus conserves the redox energy in a proton gradient.</text>
</comment>
<dbReference type="GO" id="GO:0012505">
    <property type="term" value="C:endomembrane system"/>
    <property type="evidence" value="ECO:0007669"/>
    <property type="project" value="UniProtKB-SubCell"/>
</dbReference>
<evidence type="ECO:0000259" key="8">
    <source>
        <dbReference type="Pfam" id="PF00361"/>
    </source>
</evidence>
<dbReference type="GO" id="GO:0048038">
    <property type="term" value="F:quinone binding"/>
    <property type="evidence" value="ECO:0007669"/>
    <property type="project" value="UniProtKB-KW"/>
</dbReference>
<evidence type="ECO:0000256" key="5">
    <source>
        <dbReference type="HAMAP-Rule" id="MF_00445"/>
    </source>
</evidence>
<feature type="transmembrane region" description="Helical" evidence="5">
    <location>
        <begin position="342"/>
        <end position="361"/>
    </location>
</feature>
<evidence type="ECO:0000256" key="6">
    <source>
        <dbReference type="RuleBase" id="RU000320"/>
    </source>
</evidence>
<feature type="transmembrane region" description="Helical" evidence="5">
    <location>
        <begin position="56"/>
        <end position="73"/>
    </location>
</feature>
<keyword evidence="5" id="KW-0813">Transport</keyword>
<feature type="domain" description="NADH:quinone oxidoreductase/Mrp antiporter transmembrane" evidence="8">
    <location>
        <begin position="192"/>
        <end position="486"/>
    </location>
</feature>
<comment type="similarity">
    <text evidence="5">Belongs to the complex I subunit 2 family.</text>
</comment>
<feature type="transmembrane region" description="Helical" evidence="5">
    <location>
        <begin position="272"/>
        <end position="291"/>
    </location>
</feature>
<keyword evidence="5" id="KW-1278">Translocase</keyword>
<keyword evidence="5" id="KW-1003">Cell membrane</keyword>
<keyword evidence="4 5" id="KW-0472">Membrane</keyword>
<dbReference type="Pfam" id="PF00361">
    <property type="entry name" value="Proton_antipo_M"/>
    <property type="match status" value="1"/>
</dbReference>
<keyword evidence="5" id="KW-0520">NAD</keyword>
<dbReference type="PANTHER" id="PTHR22773">
    <property type="entry name" value="NADH DEHYDROGENASE"/>
    <property type="match status" value="1"/>
</dbReference>
<proteinExistence type="inferred from homology"/>
<dbReference type="InterPro" id="IPR001750">
    <property type="entry name" value="ND/Mrp_TM"/>
</dbReference>
<dbReference type="GO" id="GO:0050136">
    <property type="term" value="F:NADH dehydrogenase (quinone) (non-electrogenic) activity"/>
    <property type="evidence" value="ECO:0007669"/>
    <property type="project" value="UniProtKB-UniRule"/>
</dbReference>
<sequence>MTQTGAVILAQQPVEPPPINYSAIAPVLIVLGAACLAVLVEAFLPHHRRWFTQVGLSLLALVAAGVWLIVYARGGPMGLTTLADTIAIDAPTLFLWGTLLTLGLASILLIADRTVEPGGAFVAESNAAPPQETTTDFPSGGTSGPPSGGTATSTAAPAAVASRATADAVGMRTEVFPLGLFSLGGMMVFCAANDLLTMFIALEVLSLPLYLMCGLAKRRRLLSQEAAVKYFLLGAFASAFFLYGLALLYGYAGSVQLSAIADATAGSARSDTLLFAGLGLLVVGLLFKGSVGPFHTWTPDVYHGAPTAVTGFMAACTKVAAFGAILRVLHVAFEASSWEWHWVLWTVAVVSMVIGVVLGLTQTDIKRMVAYSSIAHAGFLMVGSITLTEAGLSGTLFYLLAYGFTTISIFGIISLVRTSEGEATHLSDWAGLAKRSPLVAWVFTFLLLALAGIPMTSGFMGKFVVFSAALADGMAPLVVIALVASAVAAFFYLRVIVLMHFNEPAPDGPTVSVPGAFTTAAITLGVVVTLLLGVLPTVALDWASVGGFVS</sequence>
<dbReference type="NCBIfam" id="TIGR01770">
    <property type="entry name" value="NDH_I_N"/>
    <property type="match status" value="1"/>
</dbReference>
<comment type="subcellular location">
    <subcellularLocation>
        <location evidence="5">Cell membrane</location>
        <topology evidence="5">Multi-pass membrane protein</topology>
    </subcellularLocation>
    <subcellularLocation>
        <location evidence="1">Endomembrane system</location>
        <topology evidence="1">Multi-pass membrane protein</topology>
    </subcellularLocation>
    <subcellularLocation>
        <location evidence="6">Membrane</location>
        <topology evidence="6">Multi-pass membrane protein</topology>
    </subcellularLocation>
</comment>
<dbReference type="InterPro" id="IPR003918">
    <property type="entry name" value="NADH_UbQ_OxRdtase"/>
</dbReference>
<feature type="region of interest" description="Disordered" evidence="7">
    <location>
        <begin position="123"/>
        <end position="153"/>
    </location>
</feature>
<dbReference type="NCBIfam" id="NF004441">
    <property type="entry name" value="PRK05777.1-4"/>
    <property type="match status" value="1"/>
</dbReference>
<gene>
    <name evidence="5" type="primary">nuoN</name>
    <name evidence="9" type="ORF">JOF55_002586</name>
</gene>
<keyword evidence="10" id="KW-1185">Reference proteome</keyword>
<feature type="transmembrane region" description="Helical" evidence="5">
    <location>
        <begin position="396"/>
        <end position="417"/>
    </location>
</feature>
<evidence type="ECO:0000256" key="2">
    <source>
        <dbReference type="ARBA" id="ARBA00022692"/>
    </source>
</evidence>
<comment type="subunit">
    <text evidence="5">NDH-1 is composed of 14 different subunits. Subunits NuoA, H, J, K, L, M, N constitute the membrane sector of the complex.</text>
</comment>
<feature type="transmembrane region" description="Helical" evidence="5">
    <location>
        <begin position="438"/>
        <end position="457"/>
    </location>
</feature>
<feature type="transmembrane region" description="Helical" evidence="5">
    <location>
        <begin position="93"/>
        <end position="111"/>
    </location>
</feature>
<evidence type="ECO:0000256" key="3">
    <source>
        <dbReference type="ARBA" id="ARBA00022989"/>
    </source>
</evidence>
<feature type="transmembrane region" description="Helical" evidence="5">
    <location>
        <begin position="477"/>
        <end position="501"/>
    </location>
</feature>
<evidence type="ECO:0000256" key="4">
    <source>
        <dbReference type="ARBA" id="ARBA00023136"/>
    </source>
</evidence>
<keyword evidence="5" id="KW-0874">Quinone</keyword>
<dbReference type="EC" id="7.1.1.-" evidence="5"/>
<name>A0AAE3ZEN5_9ACTN</name>
<feature type="transmembrane region" description="Helical" evidence="5">
    <location>
        <begin position="23"/>
        <end position="44"/>
    </location>
</feature>
<reference evidence="9" key="1">
    <citation type="submission" date="2023-07" db="EMBL/GenBank/DDBJ databases">
        <title>Sequencing the genomes of 1000 actinobacteria strains.</title>
        <authorList>
            <person name="Klenk H.-P."/>
        </authorList>
    </citation>
    <scope>NUCLEOTIDE SEQUENCE</scope>
    <source>
        <strain evidence="9">DSM 45977</strain>
    </source>
</reference>
<dbReference type="PRINTS" id="PR01437">
    <property type="entry name" value="NUOXDRDTASE4"/>
</dbReference>
<accession>A0AAE3ZEN5</accession>
<organism evidence="9 10">
    <name type="scientific">Haloactinomyces albus</name>
    <dbReference type="NCBI Taxonomy" id="1352928"/>
    <lineage>
        <taxon>Bacteria</taxon>
        <taxon>Bacillati</taxon>
        <taxon>Actinomycetota</taxon>
        <taxon>Actinomycetes</taxon>
        <taxon>Actinopolysporales</taxon>
        <taxon>Actinopolysporaceae</taxon>
        <taxon>Haloactinomyces</taxon>
    </lineage>
</organism>
<protein>
    <recommendedName>
        <fullName evidence="5">NADH-quinone oxidoreductase subunit N</fullName>
        <ecNumber evidence="5">7.1.1.-</ecNumber>
    </recommendedName>
    <alternativeName>
        <fullName evidence="5">NADH dehydrogenase I subunit N</fullName>
    </alternativeName>
    <alternativeName>
        <fullName evidence="5">NDH-1 subunit N</fullName>
    </alternativeName>
</protein>
<evidence type="ECO:0000313" key="9">
    <source>
        <dbReference type="EMBL" id="MDR7302405.1"/>
    </source>
</evidence>
<dbReference type="RefSeq" id="WP_310273913.1">
    <property type="nucleotide sequence ID" value="NZ_JAVDXW010000001.1"/>
</dbReference>
<dbReference type="GO" id="GO:0008137">
    <property type="term" value="F:NADH dehydrogenase (ubiquinone) activity"/>
    <property type="evidence" value="ECO:0007669"/>
    <property type="project" value="InterPro"/>
</dbReference>
<feature type="transmembrane region" description="Helical" evidence="5">
    <location>
        <begin position="228"/>
        <end position="252"/>
    </location>
</feature>
<keyword evidence="3 5" id="KW-1133">Transmembrane helix</keyword>
<evidence type="ECO:0000256" key="7">
    <source>
        <dbReference type="SAM" id="MobiDB-lite"/>
    </source>
</evidence>
<dbReference type="AlphaFoldDB" id="A0AAE3ZEN5"/>
<dbReference type="GO" id="GO:0005886">
    <property type="term" value="C:plasma membrane"/>
    <property type="evidence" value="ECO:0007669"/>
    <property type="project" value="UniProtKB-SubCell"/>
</dbReference>
<dbReference type="HAMAP" id="MF_00445">
    <property type="entry name" value="NDH1_NuoN_1"/>
    <property type="match status" value="1"/>
</dbReference>
<comment type="catalytic activity">
    <reaction evidence="5">
        <text>a quinone + NADH + 5 H(+)(in) = a quinol + NAD(+) + 4 H(+)(out)</text>
        <dbReference type="Rhea" id="RHEA:57888"/>
        <dbReference type="ChEBI" id="CHEBI:15378"/>
        <dbReference type="ChEBI" id="CHEBI:24646"/>
        <dbReference type="ChEBI" id="CHEBI:57540"/>
        <dbReference type="ChEBI" id="CHEBI:57945"/>
        <dbReference type="ChEBI" id="CHEBI:132124"/>
    </reaction>
</comment>
<comment type="caution">
    <text evidence="9">The sequence shown here is derived from an EMBL/GenBank/DDBJ whole genome shotgun (WGS) entry which is preliminary data.</text>
</comment>
<feature type="transmembrane region" description="Helical" evidence="5">
    <location>
        <begin position="513"/>
        <end position="535"/>
    </location>
</feature>
<dbReference type="GO" id="GO:0042773">
    <property type="term" value="P:ATP synthesis coupled electron transport"/>
    <property type="evidence" value="ECO:0007669"/>
    <property type="project" value="InterPro"/>
</dbReference>
<dbReference type="InterPro" id="IPR010096">
    <property type="entry name" value="NADH-Q_OxRdtase_suN/2"/>
</dbReference>
<dbReference type="Proteomes" id="UP001180845">
    <property type="component" value="Unassembled WGS sequence"/>
</dbReference>
<feature type="transmembrane region" description="Helical" evidence="5">
    <location>
        <begin position="312"/>
        <end position="330"/>
    </location>
</feature>
<feature type="transmembrane region" description="Helical" evidence="5">
    <location>
        <begin position="198"/>
        <end position="216"/>
    </location>
</feature>
<keyword evidence="2 5" id="KW-0812">Transmembrane</keyword>
<evidence type="ECO:0000256" key="1">
    <source>
        <dbReference type="ARBA" id="ARBA00004127"/>
    </source>
</evidence>
<evidence type="ECO:0000313" key="10">
    <source>
        <dbReference type="Proteomes" id="UP001180845"/>
    </source>
</evidence>
<feature type="transmembrane region" description="Helical" evidence="5">
    <location>
        <begin position="368"/>
        <end position="390"/>
    </location>
</feature>
<dbReference type="EMBL" id="JAVDXW010000001">
    <property type="protein sequence ID" value="MDR7302405.1"/>
    <property type="molecule type" value="Genomic_DNA"/>
</dbReference>